<keyword evidence="4" id="KW-1185">Reference proteome</keyword>
<dbReference type="InterPro" id="IPR003509">
    <property type="entry name" value="UPF0102_YraN-like"/>
</dbReference>
<dbReference type="HAMAP" id="MF_00048">
    <property type="entry name" value="UPF0102"/>
    <property type="match status" value="1"/>
</dbReference>
<reference evidence="4" key="1">
    <citation type="submission" date="2017-04" db="EMBL/GenBank/DDBJ databases">
        <authorList>
            <person name="Varghese N."/>
            <person name="Submissions S."/>
        </authorList>
    </citation>
    <scope>NUCLEOTIDE SEQUENCE [LARGE SCALE GENOMIC DNA]</scope>
    <source>
        <strain evidence="4">Ballard 720</strain>
    </source>
</reference>
<dbReference type="InterPro" id="IPR011335">
    <property type="entry name" value="Restrct_endonuc-II-like"/>
</dbReference>
<dbReference type="GO" id="GO:0004519">
    <property type="term" value="F:endonuclease activity"/>
    <property type="evidence" value="ECO:0007669"/>
    <property type="project" value="UniProtKB-KW"/>
</dbReference>
<dbReference type="NCBIfam" id="TIGR00252">
    <property type="entry name" value="YraN family protein"/>
    <property type="match status" value="1"/>
</dbReference>
<dbReference type="STRING" id="28094.SAMN06295900_10959"/>
<dbReference type="Proteomes" id="UP000192911">
    <property type="component" value="Unassembled WGS sequence"/>
</dbReference>
<dbReference type="Pfam" id="PF02021">
    <property type="entry name" value="UPF0102"/>
    <property type="match status" value="1"/>
</dbReference>
<dbReference type="EMBL" id="FXAH01000009">
    <property type="protein sequence ID" value="SMF52538.1"/>
    <property type="molecule type" value="Genomic_DNA"/>
</dbReference>
<dbReference type="AlphaFoldDB" id="A0A1X7FI30"/>
<dbReference type="NCBIfam" id="NF009150">
    <property type="entry name" value="PRK12497.1-3"/>
    <property type="match status" value="1"/>
</dbReference>
<dbReference type="InterPro" id="IPR011856">
    <property type="entry name" value="tRNA_endonuc-like_dom_sf"/>
</dbReference>
<accession>A0A1X7FI30</accession>
<evidence type="ECO:0000313" key="4">
    <source>
        <dbReference type="Proteomes" id="UP000192911"/>
    </source>
</evidence>
<keyword evidence="3" id="KW-0540">Nuclease</keyword>
<evidence type="ECO:0000313" key="3">
    <source>
        <dbReference type="EMBL" id="SMF52538.1"/>
    </source>
</evidence>
<dbReference type="PANTHER" id="PTHR34039">
    <property type="entry name" value="UPF0102 PROTEIN YRAN"/>
    <property type="match status" value="1"/>
</dbReference>
<dbReference type="GO" id="GO:0003676">
    <property type="term" value="F:nucleic acid binding"/>
    <property type="evidence" value="ECO:0007669"/>
    <property type="project" value="InterPro"/>
</dbReference>
<sequence>MCHRGGGCEEAAASAPRAGVDVAAGSCAVPRLAPAVAVAVAAVPGPAVIACSRRGGRDNFCRRDGSKRVGSEFEARALEYLQRRRLRLVARNVNCRGGEIDLVMKDWEGTLVFVEVRARADQRYGGAAASVSVAKRRRIVHAAKWFLVARGGAGSACRFDVVVFDGGKSPVWLRDAFRADD</sequence>
<evidence type="ECO:0000256" key="1">
    <source>
        <dbReference type="ARBA" id="ARBA00006738"/>
    </source>
</evidence>
<organism evidence="3 4">
    <name type="scientific">Trinickia caryophylli</name>
    <name type="common">Paraburkholderia caryophylli</name>
    <dbReference type="NCBI Taxonomy" id="28094"/>
    <lineage>
        <taxon>Bacteria</taxon>
        <taxon>Pseudomonadati</taxon>
        <taxon>Pseudomonadota</taxon>
        <taxon>Betaproteobacteria</taxon>
        <taxon>Burkholderiales</taxon>
        <taxon>Burkholderiaceae</taxon>
        <taxon>Trinickia</taxon>
    </lineage>
</organism>
<proteinExistence type="inferred from homology"/>
<gene>
    <name evidence="3" type="ORF">SAMN06295900_10959</name>
</gene>
<keyword evidence="3" id="KW-0255">Endonuclease</keyword>
<protein>
    <recommendedName>
        <fullName evidence="2">UPF0102 protein SAMN06295900_10959</fullName>
    </recommendedName>
</protein>
<evidence type="ECO:0000256" key="2">
    <source>
        <dbReference type="HAMAP-Rule" id="MF_00048"/>
    </source>
</evidence>
<dbReference type="PANTHER" id="PTHR34039:SF1">
    <property type="entry name" value="UPF0102 PROTEIN YRAN"/>
    <property type="match status" value="1"/>
</dbReference>
<dbReference type="SUPFAM" id="SSF52980">
    <property type="entry name" value="Restriction endonuclease-like"/>
    <property type="match status" value="1"/>
</dbReference>
<keyword evidence="3" id="KW-0378">Hydrolase</keyword>
<comment type="similarity">
    <text evidence="1 2">Belongs to the UPF0102 family.</text>
</comment>
<dbReference type="Gene3D" id="3.40.1350.10">
    <property type="match status" value="1"/>
</dbReference>
<name>A0A1X7FI30_TRICW</name>